<dbReference type="InterPro" id="IPR007922">
    <property type="entry name" value="DciA-like"/>
</dbReference>
<evidence type="ECO:0000313" key="2">
    <source>
        <dbReference type="Proteomes" id="UP001239909"/>
    </source>
</evidence>
<evidence type="ECO:0000313" key="1">
    <source>
        <dbReference type="EMBL" id="GMG82976.1"/>
    </source>
</evidence>
<accession>A0ABQ6LKP1</accession>
<protein>
    <submittedName>
        <fullName evidence="1">DUF721 domain-containing protein</fullName>
    </submittedName>
</protein>
<reference evidence="1 2" key="1">
    <citation type="submission" date="2023-04" db="EMBL/GenBank/DDBJ databases">
        <title>Marinoamorphus aggregata gen. nov., sp. Nov., isolate from tissue of brittle star Ophioplocus japonicus.</title>
        <authorList>
            <person name="Kawano K."/>
            <person name="Sawayama S."/>
            <person name="Nakagawa S."/>
        </authorList>
    </citation>
    <scope>NUCLEOTIDE SEQUENCE [LARGE SCALE GENOMIC DNA]</scope>
    <source>
        <strain evidence="1 2">NKW23</strain>
    </source>
</reference>
<dbReference type="PIRSF" id="PIRSF032064">
    <property type="entry name" value="UCP032064"/>
    <property type="match status" value="1"/>
</dbReference>
<name>A0ABQ6LKP1_9RHOB</name>
<organism evidence="1 2">
    <name type="scientific">Paralimibaculum aggregatum</name>
    <dbReference type="NCBI Taxonomy" id="3036245"/>
    <lineage>
        <taxon>Bacteria</taxon>
        <taxon>Pseudomonadati</taxon>
        <taxon>Pseudomonadota</taxon>
        <taxon>Alphaproteobacteria</taxon>
        <taxon>Rhodobacterales</taxon>
        <taxon>Paracoccaceae</taxon>
        <taxon>Paralimibaculum</taxon>
    </lineage>
</organism>
<dbReference type="Proteomes" id="UP001239909">
    <property type="component" value="Unassembled WGS sequence"/>
</dbReference>
<dbReference type="PANTHER" id="PTHR36456:SF1">
    <property type="entry name" value="UPF0232 PROTEIN SCO3875"/>
    <property type="match status" value="1"/>
</dbReference>
<dbReference type="EMBL" id="BSYI01000014">
    <property type="protein sequence ID" value="GMG82976.1"/>
    <property type="molecule type" value="Genomic_DNA"/>
</dbReference>
<keyword evidence="2" id="KW-1185">Reference proteome</keyword>
<sequence>MSEPRGQRPRRREFRQIGAGLSRRMVETAAKRGFAEPEVLMRWPEIVGAALAPSCRPVKVRFGAAPSLGATLVVEVVGARGPEVELSAPQILERINQYYGYRAVSRLKVVQTGTAGFAEAQAAFRGHPGEDDETATTAAARAEAERLVAGIRSPGLRKVMARLGALVLSRAGHTP</sequence>
<dbReference type="PANTHER" id="PTHR36456">
    <property type="entry name" value="UPF0232 PROTEIN SCO3875"/>
    <property type="match status" value="1"/>
</dbReference>
<gene>
    <name evidence="1" type="ORF">LNKW23_21890</name>
</gene>
<dbReference type="Pfam" id="PF05258">
    <property type="entry name" value="DciA"/>
    <property type="match status" value="1"/>
</dbReference>
<comment type="caution">
    <text evidence="1">The sequence shown here is derived from an EMBL/GenBank/DDBJ whole genome shotgun (WGS) entry which is preliminary data.</text>
</comment>
<dbReference type="RefSeq" id="WP_285671767.1">
    <property type="nucleotide sequence ID" value="NZ_BSYI01000014.1"/>
</dbReference>
<proteinExistence type="predicted"/>
<dbReference type="InterPro" id="IPR010593">
    <property type="entry name" value="DUF1159"/>
</dbReference>